<dbReference type="InterPro" id="IPR055371">
    <property type="entry name" value="SpaA_PFL_dom_4"/>
</dbReference>
<proteinExistence type="predicted"/>
<comment type="caution">
    <text evidence="5">The sequence shown here is derived from an EMBL/GenBank/DDBJ whole genome shotgun (WGS) entry which is preliminary data.</text>
</comment>
<feature type="domain" description="SpaA-like prealbumin fold" evidence="2">
    <location>
        <begin position="1457"/>
        <end position="1538"/>
    </location>
</feature>
<dbReference type="InterPro" id="IPR008966">
    <property type="entry name" value="Adhesion_dom_sf"/>
</dbReference>
<dbReference type="Proteomes" id="UP000229631">
    <property type="component" value="Unassembled WGS sequence"/>
</dbReference>
<feature type="domain" description="SpaA-like prealbumin fold" evidence="2">
    <location>
        <begin position="1545"/>
        <end position="1624"/>
    </location>
</feature>
<dbReference type="Gene3D" id="2.60.40.10">
    <property type="entry name" value="Immunoglobulins"/>
    <property type="match status" value="3"/>
</dbReference>
<gene>
    <name evidence="5" type="ORF">COS54_01775</name>
</gene>
<feature type="domain" description="SpaA-like prealbumin fold" evidence="2">
    <location>
        <begin position="1630"/>
        <end position="1721"/>
    </location>
</feature>
<evidence type="ECO:0000259" key="2">
    <source>
        <dbReference type="Pfam" id="PF19403"/>
    </source>
</evidence>
<evidence type="ECO:0000259" key="3">
    <source>
        <dbReference type="Pfam" id="PF20674"/>
    </source>
</evidence>
<dbReference type="EMBL" id="PEVC01000035">
    <property type="protein sequence ID" value="PIV01015.1"/>
    <property type="molecule type" value="Genomic_DNA"/>
</dbReference>
<dbReference type="InterPro" id="IPR047589">
    <property type="entry name" value="DUF11_rpt"/>
</dbReference>
<organism evidence="5 6">
    <name type="scientific">Candidatus Shapirobacteria bacterium CG03_land_8_20_14_0_80_39_12</name>
    <dbReference type="NCBI Taxonomy" id="1974879"/>
    <lineage>
        <taxon>Bacteria</taxon>
        <taxon>Candidatus Shapironibacteriota</taxon>
    </lineage>
</organism>
<evidence type="ECO:0000259" key="1">
    <source>
        <dbReference type="Pfam" id="PF01345"/>
    </source>
</evidence>
<feature type="domain" description="SpaA-like prealbumin fold" evidence="2">
    <location>
        <begin position="1725"/>
        <end position="1823"/>
    </location>
</feature>
<reference evidence="6" key="1">
    <citation type="submission" date="2017-09" db="EMBL/GenBank/DDBJ databases">
        <title>Depth-based differentiation of microbial function through sediment-hosted aquifers and enrichment of novel symbionts in the deep terrestrial subsurface.</title>
        <authorList>
            <person name="Probst A.J."/>
            <person name="Ladd B."/>
            <person name="Jarett J.K."/>
            <person name="Geller-Mcgrath D.E."/>
            <person name="Sieber C.M.K."/>
            <person name="Emerson J.B."/>
            <person name="Anantharaman K."/>
            <person name="Thomas B.C."/>
            <person name="Malmstrom R."/>
            <person name="Stieglmeier M."/>
            <person name="Klingl A."/>
            <person name="Woyke T."/>
            <person name="Ryan C.M."/>
            <person name="Banfield J.F."/>
        </authorList>
    </citation>
    <scope>NUCLEOTIDE SEQUENCE [LARGE SCALE GENOMIC DNA]</scope>
</reference>
<feature type="domain" description="SpaA-like prealbumin fold" evidence="2">
    <location>
        <begin position="1096"/>
        <end position="1169"/>
    </location>
</feature>
<feature type="domain" description="SpaA-like prealbumin fold" evidence="4">
    <location>
        <begin position="799"/>
        <end position="883"/>
    </location>
</feature>
<dbReference type="PROSITE" id="PS00018">
    <property type="entry name" value="EF_HAND_1"/>
    <property type="match status" value="1"/>
</dbReference>
<dbReference type="Pfam" id="PF01345">
    <property type="entry name" value="DUF11"/>
    <property type="match status" value="1"/>
</dbReference>
<sequence length="2228" mass="235205">MEQPTENGQINAVILKNVEADSIPLDLVSENIEGSATLVTDKADYAPTDTALISGSGFNPGEIYTLIISSTDEPPVNFEAQVTADENGTFVYAYQLDGNYRPNYKVEVFLGGSLIASTMFTDSPISETIIDSAGANDEPGQKDLTKMYYNYTNVPASMDILWDWDDTGWDGSNTGDACSLFDTDNDGYANYALCVTVHNTPAVYQSKGLYSCDDSKADRCPNSVSISPINSSCLASVQATDPFSTGDFYPNDTVASCTVTLSEVGDSSAKLLDVCSFPSQQPNSDPSDCIVASTANQTGFLEVKKILSPTDDSGLFNLQIDGNTDVYDATNNSSTGEKVVDATSHTVGETQGTGTLLSNYSASIVCKDGNGTGTIVATTGTNPWTLTVGNGKDIVCTITNTRINNGSITIVKDANPNDAQDFSFTTTGGLSPSSFNLDDDSDPTLSNTQVFSNLTAGTYSVSETAITGWDQTSAVCDDGSLVSAINLTAGGHITCIFTNTKFGKIIVEKQTNPDGSPQAFTFNPSWGSSFQLTDGQTYDSGFLMPGSYSMTETVPDDWKQQSISCTNGDTDGSFNLQAGETVTCTFTNTQYGSISGKKFIDENGDGVYNPGTEGIVTWSFYIDTNNNGVFDNGVDIYTTTTGIPASYSFTGLNPGQTYVICEVPNSNYYQTLPGTGCYSVAAQASVNLIRDFGNAPKGNIIVKKVMVGGTDSFIFTGDVAGTISSDNGTLEEDNVLPEQYTSIESAKSGWDLTDITCDDTTNGKTASTGDISTGTAIFNVDPGETVTCTFTNTQRGHIIVDKVTDPTSSTQSFDFTVTGLGYSNFSLTNAATPNNQEVVPGAYSVTETAEGGWDSSVVCSDGSSNTAIDISAGENVTCTFTNTMRGAIGGYKYNDADGDIATTGDRTGVAGWTIFIDANGNGTLDTGELSTTTASNGTYGFGSLTPGTYKIGEVLQTGWDRLYPPLSGDDFITVTLDPGENDFSNNFINTQLASVTVFKDVDTDGDGDIDISHSTDWIWDIDGVGNYATGSVISNFHPGTYIFSEDQQSGYHVTSLICNNGITNPNQNYGAVESQSIPVSSGQNLICTFTNTQDTGTLIVKKVLVNDNGGTKNEVDFSFKVNGGADTVFEADGQNDLTVNAGTYSVTEPAVSGYSTSYDNCSGVVITNGGSATCIITNNDQAGTLTVIKHVINDNGGNKVAGDFDITVIGNSPSPASFDGVESPGTTVTLNAGLYNVTENGHDGYSDSYSTDCTGTMTIGGSKTCTITNDDIEPSLTLIKSLTKDNGGTAVESEWTLTATGPSGFSGVGPSVSNGTSFAVGTYDLSESGGPLGYTASDWVCTGGTQVDGDTVTIALGQNVICTITNDDIAPSLTLVKVVTTDDGGTAVVDDFQAYIDDNSVSWGQPQTLGVGSYTVSEDGLAGYTASEWSGDCDVDGNVSLAEGENKTCYITNDDIAPTLTLIKTVVIDNGGDAVVDDFQAYIDDEPVDWDQTQTLVVGDYVVSEDELDGYAASVWSGDCDGQGNVSLTEGENKTCYITNDDIAPILTLVKYLPNDNGGTATQDDFNVYIDGQPAVWGENTTTAGRHTISEDPLTGYTPSAWNTDCAGDGTITLLPGENKTCDITNDDIAPTITLIKNVINDNGGTAGENDFGLTIGDTSVNSGETLEVDANTPYALNETLLYGYSFVEITGDEKCPSGLGGGELGGTIPLDEGENITCIITNDDVAPTLTLVKTVANNTGNKLASEWTLSAIGEGGFSGNGVQDAVENKASLGPNNVKAGIEYVLSESFVSGYVAGDWSCDGGNQTDDKITLELNDDVTCIINNTEMGGFDMWKYEDTDAVLGRTEGVEYWIGDPTFTFRLYRETLGLWEFITQEDTNSEGKAEFNNVFDQSGSYFICEVEKEGWANMKSLYNPANNNSGAGDEYPVCDQLIIDNINYRASLEQGNIRYGSVLVTKFNDLNGNTVWDEGEEVLPDWEIKLSSVSGESTKITQSNGEASFIDLLPGSYDLSENIESQPGWKQTGIYCGDRMPMTIVEQEPLLTSLFGVREVLAVAWDGGGEPVTVNPGQTTNCYIGNRIEKIALTLDKTHDKMGMTASRGDILNFTLTVANTEEGTAYNVTVQDSLPDGFSYVAGSGKVEGVTFVPTISGNKLIWNVGEIAGESSKTITYQVKISDSMAEGSHANVAVASGYNRPEDGDKVNSNFAFVYTAVGIGVSYSVSVGGAVLG</sequence>
<dbReference type="InterPro" id="IPR013783">
    <property type="entry name" value="Ig-like_fold"/>
</dbReference>
<dbReference type="InterPro" id="IPR048834">
    <property type="entry name" value="SpaA_pre-album"/>
</dbReference>
<dbReference type="Gene3D" id="2.40.160.150">
    <property type="match status" value="1"/>
</dbReference>
<feature type="domain" description="SpaA-like prealbumin fold" evidence="4">
    <location>
        <begin position="700"/>
        <end position="794"/>
    </location>
</feature>
<feature type="domain" description="SpaA-like prealbumin fold" evidence="4">
    <location>
        <begin position="408"/>
        <end position="501"/>
    </location>
</feature>
<dbReference type="Gene3D" id="2.60.40.1170">
    <property type="entry name" value="Mu homology domain, subdomain B"/>
    <property type="match status" value="1"/>
</dbReference>
<accession>A0A2M7BD22</accession>
<protein>
    <submittedName>
        <fullName evidence="5">Uncharacterized protein</fullName>
    </submittedName>
</protein>
<evidence type="ECO:0000313" key="6">
    <source>
        <dbReference type="Proteomes" id="UP000229631"/>
    </source>
</evidence>
<dbReference type="NCBIfam" id="TIGR01451">
    <property type="entry name" value="B_ant_repeat"/>
    <property type="match status" value="1"/>
</dbReference>
<dbReference type="Pfam" id="PF24514">
    <property type="entry name" value="SpaA_4"/>
    <property type="match status" value="4"/>
</dbReference>
<dbReference type="InterPro" id="IPR018247">
    <property type="entry name" value="EF_Hand_1_Ca_BS"/>
</dbReference>
<name>A0A2M7BD22_9BACT</name>
<feature type="domain" description="DUF11" evidence="1">
    <location>
        <begin position="2086"/>
        <end position="2202"/>
    </location>
</feature>
<dbReference type="Pfam" id="PF20674">
    <property type="entry name" value="SpaA_3"/>
    <property type="match status" value="1"/>
</dbReference>
<dbReference type="InterPro" id="IPR001434">
    <property type="entry name" value="OmcB-like_DUF11"/>
</dbReference>
<evidence type="ECO:0000313" key="5">
    <source>
        <dbReference type="EMBL" id="PIV01015.1"/>
    </source>
</evidence>
<evidence type="ECO:0000259" key="4">
    <source>
        <dbReference type="Pfam" id="PF24514"/>
    </source>
</evidence>
<dbReference type="SUPFAM" id="SSF117074">
    <property type="entry name" value="Hypothetical protein PA1324"/>
    <property type="match status" value="3"/>
</dbReference>
<feature type="domain" description="SpaA-like prealbumin fold" evidence="4">
    <location>
        <begin position="505"/>
        <end position="590"/>
    </location>
</feature>
<dbReference type="InterPro" id="IPR045826">
    <property type="entry name" value="SpaA_PFL_dom_2"/>
</dbReference>
<feature type="domain" description="SpaA-like prealbumin fold" evidence="2">
    <location>
        <begin position="1275"/>
        <end position="1364"/>
    </location>
</feature>
<dbReference type="Pfam" id="PF19403">
    <property type="entry name" value="SpaA_2"/>
    <property type="match status" value="8"/>
</dbReference>
<feature type="non-terminal residue" evidence="5">
    <location>
        <position position="2228"/>
    </location>
</feature>
<dbReference type="SUPFAM" id="SSF49401">
    <property type="entry name" value="Bacterial adhesins"/>
    <property type="match status" value="1"/>
</dbReference>
<feature type="domain" description="SpaA-like prealbumin fold" evidence="2">
    <location>
        <begin position="1370"/>
        <end position="1451"/>
    </location>
</feature>
<feature type="domain" description="SpaA-like prealbumin fold" evidence="2">
    <location>
        <begin position="1180"/>
        <end position="1258"/>
    </location>
</feature>
<feature type="domain" description="SpaA-like prealbumin fold" evidence="3">
    <location>
        <begin position="331"/>
        <end position="402"/>
    </location>
</feature>